<evidence type="ECO:0000256" key="1">
    <source>
        <dbReference type="SAM" id="MobiDB-lite"/>
    </source>
</evidence>
<organism evidence="2 3">
    <name type="scientific">Lasallia pustulata</name>
    <dbReference type="NCBI Taxonomy" id="136370"/>
    <lineage>
        <taxon>Eukaryota</taxon>
        <taxon>Fungi</taxon>
        <taxon>Dikarya</taxon>
        <taxon>Ascomycota</taxon>
        <taxon>Pezizomycotina</taxon>
        <taxon>Lecanoromycetes</taxon>
        <taxon>OSLEUM clade</taxon>
        <taxon>Umbilicariomycetidae</taxon>
        <taxon>Umbilicariales</taxon>
        <taxon>Umbilicariaceae</taxon>
        <taxon>Lasallia</taxon>
    </lineage>
</organism>
<evidence type="ECO:0000313" key="2">
    <source>
        <dbReference type="EMBL" id="SLM39858.1"/>
    </source>
</evidence>
<reference evidence="3" key="1">
    <citation type="submission" date="2017-03" db="EMBL/GenBank/DDBJ databases">
        <authorList>
            <person name="Sharma R."/>
            <person name="Thines M."/>
        </authorList>
    </citation>
    <scope>NUCLEOTIDE SEQUENCE [LARGE SCALE GENOMIC DNA]</scope>
</reference>
<feature type="compositionally biased region" description="Basic and acidic residues" evidence="1">
    <location>
        <begin position="9"/>
        <end position="18"/>
    </location>
</feature>
<feature type="region of interest" description="Disordered" evidence="1">
    <location>
        <begin position="250"/>
        <end position="329"/>
    </location>
</feature>
<dbReference type="EMBL" id="FWEW01003572">
    <property type="protein sequence ID" value="SLM39858.1"/>
    <property type="molecule type" value="Genomic_DNA"/>
</dbReference>
<accession>A0A1W5D9M1</accession>
<proteinExistence type="predicted"/>
<protein>
    <recommendedName>
        <fullName evidence="4">Peptidase A2 domain-containing protein</fullName>
    </recommendedName>
</protein>
<evidence type="ECO:0008006" key="4">
    <source>
        <dbReference type="Google" id="ProtNLM"/>
    </source>
</evidence>
<feature type="compositionally biased region" description="Polar residues" evidence="1">
    <location>
        <begin position="279"/>
        <end position="291"/>
    </location>
</feature>
<keyword evidence="3" id="KW-1185">Reference proteome</keyword>
<dbReference type="AlphaFoldDB" id="A0A1W5D9M1"/>
<feature type="compositionally biased region" description="Polar residues" evidence="1">
    <location>
        <begin position="320"/>
        <end position="329"/>
    </location>
</feature>
<evidence type="ECO:0000313" key="3">
    <source>
        <dbReference type="Proteomes" id="UP000192927"/>
    </source>
</evidence>
<sequence>MASGSGQRNDSDEPREEGLSNTALTQIRAILAEMVPNMPVQQGGNNGAPRTVLWKPHDVGIFWPNIPTSYGMGDIINEGKERYYRNVHLFVARIRVAAATRDATTLRQNLDLCLKREAQDWWTNQLSHVTRVGIMADNNGVEEWLKALEKRFREAPSVALGKLQAMRYTIQDTQSHREPSKYVTAIATAAKGYGQGNTEFAQVLHAFHGIDSNLHRFGIDEPEERTTIQEFIDLLNRKKVNWFDHYAQNEQKENKERRDQGRNVKQDCDRSQERLSPRGNCNQGQYQNSPMYQPIQRGFNQGFNQGRSYSQGYNLGGAQGSTRSGFNNNYQRYTRNNIYRKQPQDQQQLLQAAMPAPNANASPAPTVPVAQVPNHISPTIRPYNGPAGAGPPNHYISGSYKQYYQQLGGRTNYNRRPYDGRPLPESRQIAYNGDIYRESIYSGSNGKVYYGSESDYSSRAASPEAYAAVPTGSYESQGQGYNQHSQPNAYQDTYVNKSPFPYNGGEYPEDREGANAQFVSENAVEPFSKGSQDCKPTSSSIPSDNAPCLGNGWHYTTAEVRFDRDGEAHDVCLDTGCSVTLIDRKFLNQVATTASILTSGLLNDKPATAHIQREARIVNDLKAKLLVGMDILGPEKIDLLFTSEKMVMNSCEGLVVPITTTSRTGQPVKQNVQMVKKVLIEPHTLSKVPIWLRGTAELPDQTLMFQPEYYSATQRLAEGDGAIYSHVVDSQMTFVQIRNDSDEPIVLGRHAHLGYISECLEKNCYLVSPEAHGLAGKVPSKIHQSLWVRTAMTATSILCGITQAAFTGTSTLPHHEDSKSGISLSVVAPAIQSLNQSLETILPNGITTYGQAEISARYSEVINHYPDLWADKGQVAKIPESD</sequence>
<feature type="compositionally biased region" description="Polar residues" evidence="1">
    <location>
        <begin position="298"/>
        <end position="313"/>
    </location>
</feature>
<feature type="compositionally biased region" description="Basic and acidic residues" evidence="1">
    <location>
        <begin position="250"/>
        <end position="276"/>
    </location>
</feature>
<feature type="region of interest" description="Disordered" evidence="1">
    <location>
        <begin position="1"/>
        <end position="20"/>
    </location>
</feature>
<name>A0A1W5D9M1_9LECA</name>
<dbReference type="Proteomes" id="UP000192927">
    <property type="component" value="Unassembled WGS sequence"/>
</dbReference>